<gene>
    <name evidence="3" type="ORF">EI684_15105</name>
</gene>
<proteinExistence type="predicted"/>
<dbReference type="Proteomes" id="UP000280307">
    <property type="component" value="Unassembled WGS sequence"/>
</dbReference>
<evidence type="ECO:0000256" key="1">
    <source>
        <dbReference type="SAM" id="Phobius"/>
    </source>
</evidence>
<keyword evidence="1" id="KW-0472">Membrane</keyword>
<evidence type="ECO:0000313" key="4">
    <source>
        <dbReference type="Proteomes" id="UP000280307"/>
    </source>
</evidence>
<dbReference type="PANTHER" id="PTHR33608">
    <property type="entry name" value="BLL2464 PROTEIN"/>
    <property type="match status" value="1"/>
</dbReference>
<dbReference type="InterPro" id="IPR002881">
    <property type="entry name" value="DUF58"/>
</dbReference>
<accession>A0A426TVW4</accession>
<dbReference type="InterPro" id="IPR036465">
    <property type="entry name" value="vWFA_dom_sf"/>
</dbReference>
<evidence type="ECO:0000259" key="2">
    <source>
        <dbReference type="Pfam" id="PF01882"/>
    </source>
</evidence>
<feature type="transmembrane region" description="Helical" evidence="1">
    <location>
        <begin position="31"/>
        <end position="50"/>
    </location>
</feature>
<sequence length="436" mass="48770">MLPTPRLLMLLLGAVPLIALAAWAPGLIWLAVLYVLLVVGLAVTDAFLVVRPQQLEIERLHEPRLSLGAENLITLLLANTTPRTVRFALRDEHPHEFVADVQFLQGTIAPYAVADARYHLRPPRRGDYAFGDLTVRFSGPLGAVVRQVRYPLAAPLKVYPNILELRKYDLMARKGHLHELGLRISRTRGPGGEFERLRDYTADDEFRRINWKATARRGKLIAAEYETERSQHVICVLDCGRLMAPPVGELMRLDYAVNTALMLSYVAGLRGDHVGLLAFADDVRSYVAPRRGKPQFQAILEGLYNLQPEPVEANHGAALEYLARRQRRRTLIVLFTDLATPETAGPLVSHLTRLARHHLPLCVTVSDPFLSRASGQPIRDSSSLYERVVAEGLLDERRALLDRLQRGGVQTVDVPADRLSVGVVNTYLRLKAQGRL</sequence>
<keyword evidence="1" id="KW-1133">Transmembrane helix</keyword>
<organism evidence="3 4">
    <name type="scientific">Candidatus Viridilinea halotolerans</name>
    <dbReference type="NCBI Taxonomy" id="2491704"/>
    <lineage>
        <taxon>Bacteria</taxon>
        <taxon>Bacillati</taxon>
        <taxon>Chloroflexota</taxon>
        <taxon>Chloroflexia</taxon>
        <taxon>Chloroflexales</taxon>
        <taxon>Chloroflexineae</taxon>
        <taxon>Oscillochloridaceae</taxon>
        <taxon>Candidatus Viridilinea</taxon>
    </lineage>
</organism>
<reference evidence="3 4" key="1">
    <citation type="submission" date="2018-12" db="EMBL/GenBank/DDBJ databases">
        <title>Genome Sequence of Candidatus Viridilinea halotolerans isolated from saline sulfide-rich spring.</title>
        <authorList>
            <person name="Grouzdev D.S."/>
            <person name="Burganskaya E.I."/>
            <person name="Krutkina M.S."/>
            <person name="Sukhacheva M.V."/>
            <person name="Gorlenko V.M."/>
        </authorList>
    </citation>
    <scope>NUCLEOTIDE SEQUENCE [LARGE SCALE GENOMIC DNA]</scope>
    <source>
        <strain evidence="3">Chok-6</strain>
    </source>
</reference>
<dbReference type="SUPFAM" id="SSF53300">
    <property type="entry name" value="vWA-like"/>
    <property type="match status" value="1"/>
</dbReference>
<protein>
    <submittedName>
        <fullName evidence="3">DUF58 domain-containing protein</fullName>
    </submittedName>
</protein>
<dbReference type="AlphaFoldDB" id="A0A426TVW4"/>
<evidence type="ECO:0000313" key="3">
    <source>
        <dbReference type="EMBL" id="RRR69639.1"/>
    </source>
</evidence>
<dbReference type="Pfam" id="PF01882">
    <property type="entry name" value="DUF58"/>
    <property type="match status" value="1"/>
</dbReference>
<dbReference type="Gene3D" id="3.40.50.410">
    <property type="entry name" value="von Willebrand factor, type A domain"/>
    <property type="match status" value="1"/>
</dbReference>
<dbReference type="EMBL" id="RSAS01000606">
    <property type="protein sequence ID" value="RRR69639.1"/>
    <property type="molecule type" value="Genomic_DNA"/>
</dbReference>
<dbReference type="PANTHER" id="PTHR33608:SF3">
    <property type="entry name" value="SLR2013 PROTEIN"/>
    <property type="match status" value="1"/>
</dbReference>
<name>A0A426TVW4_9CHLR</name>
<comment type="caution">
    <text evidence="3">The sequence shown here is derived from an EMBL/GenBank/DDBJ whole genome shotgun (WGS) entry which is preliminary data.</text>
</comment>
<dbReference type="CDD" id="cd00198">
    <property type="entry name" value="vWFA"/>
    <property type="match status" value="1"/>
</dbReference>
<keyword evidence="1" id="KW-0812">Transmembrane</keyword>
<feature type="domain" description="DUF58" evidence="2">
    <location>
        <begin position="197"/>
        <end position="368"/>
    </location>
</feature>